<dbReference type="RefSeq" id="WP_197957224.1">
    <property type="nucleotide sequence ID" value="NZ_CP065668.1"/>
</dbReference>
<evidence type="ECO:0000256" key="1">
    <source>
        <dbReference type="ARBA" id="ARBA00006987"/>
    </source>
</evidence>
<proteinExistence type="inferred from homology"/>
<accession>A0A7T2S933</accession>
<dbReference type="EMBL" id="CP065668">
    <property type="protein sequence ID" value="QPS10943.1"/>
    <property type="molecule type" value="Genomic_DNA"/>
</dbReference>
<comment type="similarity">
    <text evidence="1">Belongs to the UPF0065 (bug) family.</text>
</comment>
<dbReference type="Pfam" id="PF03401">
    <property type="entry name" value="TctC"/>
    <property type="match status" value="1"/>
</dbReference>
<dbReference type="PANTHER" id="PTHR42928:SF5">
    <property type="entry name" value="BLR1237 PROTEIN"/>
    <property type="match status" value="1"/>
</dbReference>
<evidence type="ECO:0000313" key="3">
    <source>
        <dbReference type="EMBL" id="QPS10943.1"/>
    </source>
</evidence>
<evidence type="ECO:0000313" key="4">
    <source>
        <dbReference type="Proteomes" id="UP000594778"/>
    </source>
</evidence>
<reference evidence="3 4" key="1">
    <citation type="submission" date="2020-12" db="EMBL/GenBank/DDBJ databases">
        <title>FDA dAtabase for Regulatory Grade micrObial Sequences (FDA-ARGOS): Supporting development and validation of Infectious Disease Dx tests.</title>
        <authorList>
            <person name="Sproer C."/>
            <person name="Gronow S."/>
            <person name="Severitt S."/>
            <person name="Schroder I."/>
            <person name="Tallon L."/>
            <person name="Sadzewicz L."/>
            <person name="Zhao X."/>
            <person name="Boylan J."/>
            <person name="Ott S."/>
            <person name="Bowen H."/>
            <person name="Vavikolanu K."/>
            <person name="Mehta A."/>
            <person name="Aluvathingal J."/>
            <person name="Nadendla S."/>
            <person name="Lowell S."/>
            <person name="Myers T."/>
            <person name="Yan Y."/>
            <person name="Sichtig H."/>
        </authorList>
    </citation>
    <scope>NUCLEOTIDE SEQUENCE [LARGE SCALE GENOMIC DNA]</scope>
    <source>
        <strain evidence="3 4">FDAARGOS_909</strain>
    </source>
</reference>
<protein>
    <submittedName>
        <fullName evidence="3">Tripartite tricarboxylate transporter substrate binding protein</fullName>
    </submittedName>
</protein>
<dbReference type="InterPro" id="IPR005064">
    <property type="entry name" value="BUG"/>
</dbReference>
<dbReference type="Gene3D" id="3.40.190.150">
    <property type="entry name" value="Bordetella uptake gene, domain 1"/>
    <property type="match status" value="1"/>
</dbReference>
<name>A0A7T2S933_DELAC</name>
<dbReference type="PANTHER" id="PTHR42928">
    <property type="entry name" value="TRICARBOXYLATE-BINDING PROTEIN"/>
    <property type="match status" value="1"/>
</dbReference>
<gene>
    <name evidence="3" type="ORF">I6G66_13525</name>
</gene>
<feature type="chain" id="PRO_5032519205" evidence="2">
    <location>
        <begin position="29"/>
        <end position="309"/>
    </location>
</feature>
<evidence type="ECO:0000256" key="2">
    <source>
        <dbReference type="SAM" id="SignalP"/>
    </source>
</evidence>
<dbReference type="PIRSF" id="PIRSF017082">
    <property type="entry name" value="YflP"/>
    <property type="match status" value="1"/>
</dbReference>
<dbReference type="Gene3D" id="3.40.190.10">
    <property type="entry name" value="Periplasmic binding protein-like II"/>
    <property type="match status" value="1"/>
</dbReference>
<dbReference type="Proteomes" id="UP000594778">
    <property type="component" value="Chromosome"/>
</dbReference>
<keyword evidence="2" id="KW-0732">Signal</keyword>
<feature type="signal peptide" evidence="2">
    <location>
        <begin position="1"/>
        <end position="28"/>
    </location>
</feature>
<organism evidence="3 4">
    <name type="scientific">Delftia acidovorans</name>
    <name type="common">Pseudomonas acidovorans</name>
    <name type="synonym">Comamonas acidovorans</name>
    <dbReference type="NCBI Taxonomy" id="80866"/>
    <lineage>
        <taxon>Bacteria</taxon>
        <taxon>Pseudomonadati</taxon>
        <taxon>Pseudomonadota</taxon>
        <taxon>Betaproteobacteria</taxon>
        <taxon>Burkholderiales</taxon>
        <taxon>Comamonadaceae</taxon>
        <taxon>Delftia</taxon>
    </lineage>
</organism>
<dbReference type="InterPro" id="IPR042100">
    <property type="entry name" value="Bug_dom1"/>
</dbReference>
<dbReference type="CDD" id="cd07012">
    <property type="entry name" value="PBP2_Bug_TTT"/>
    <property type="match status" value="1"/>
</dbReference>
<sequence>MRTLQGTDTGRRALLAAGACALAWPAQASPARPARQGASLRIVVAYPAGGVSDMVARALAEQLAQQWGTAVIVDNRPGASGTVALELLARSAPDGRTLVFAAATAVGLAAASVTPVAGVMRTPMLLVGTPALKATDFEGMLAEARGMPGGIRWATTGEGTTGHAVLQRIEQATRIPIVHVPYKGGGQQLNDALAGHFELLSTNVAPLQLQALRAGRLKALAVGAPQRLAALPEVPTLAQLGHAQANLDSLFGLFAPPQMAPALVQRLNAGVAQALRAPSIRSRLEAASNQPFEGSAAEFAQQVMREAGR</sequence>
<dbReference type="AlphaFoldDB" id="A0A7T2S933"/>